<evidence type="ECO:0000313" key="3">
    <source>
        <dbReference type="EMBL" id="VXB91571.1"/>
    </source>
</evidence>
<dbReference type="Pfam" id="PF01553">
    <property type="entry name" value="Acyltransferase"/>
    <property type="match status" value="1"/>
</dbReference>
<feature type="transmembrane region" description="Helical" evidence="1">
    <location>
        <begin position="328"/>
        <end position="344"/>
    </location>
</feature>
<dbReference type="AlphaFoldDB" id="A0A653UF75"/>
<protein>
    <submittedName>
        <fullName evidence="3">Acyltransferase</fullName>
    </submittedName>
</protein>
<dbReference type="SUPFAM" id="SSF69593">
    <property type="entry name" value="Glycerol-3-phosphate (1)-acyltransferase"/>
    <property type="match status" value="1"/>
</dbReference>
<keyword evidence="3" id="KW-0012">Acyltransferase</keyword>
<evidence type="ECO:0000313" key="4">
    <source>
        <dbReference type="Proteomes" id="UP000430202"/>
    </source>
</evidence>
<dbReference type="EMBL" id="CABWLR010000005">
    <property type="protein sequence ID" value="VXB91571.1"/>
    <property type="molecule type" value="Genomic_DNA"/>
</dbReference>
<name>A0A653UF75_9FLAO</name>
<evidence type="ECO:0000259" key="2">
    <source>
        <dbReference type="SMART" id="SM00563"/>
    </source>
</evidence>
<keyword evidence="1" id="KW-0472">Membrane</keyword>
<evidence type="ECO:0000256" key="1">
    <source>
        <dbReference type="SAM" id="Phobius"/>
    </source>
</evidence>
<dbReference type="RefSeq" id="WP_159303357.1">
    <property type="nucleotide sequence ID" value="NZ_LR733271.1"/>
</dbReference>
<dbReference type="CDD" id="cd07992">
    <property type="entry name" value="LPLAT_AAK14816-like"/>
    <property type="match status" value="1"/>
</dbReference>
<keyword evidence="4" id="KW-1185">Reference proteome</keyword>
<proteinExistence type="predicted"/>
<dbReference type="GO" id="GO:0016287">
    <property type="term" value="F:glycerone-phosphate O-acyltransferase activity"/>
    <property type="evidence" value="ECO:0007669"/>
    <property type="project" value="TreeGrafter"/>
</dbReference>
<keyword evidence="3" id="KW-0808">Transferase</keyword>
<accession>A0A653UF75</accession>
<dbReference type="InterPro" id="IPR002123">
    <property type="entry name" value="Plipid/glycerol_acylTrfase"/>
</dbReference>
<sequence length="349" mass="40539">MSGFTYSLVKSIIKTGLYGYHKKIMVSGLENIPKDKPVMFLPNHQSALIDVLLIATDCNRKPFFLTRSDVFKGKLLKRIFSYFQMLPIYRMRDGRDTLSNNDAIFNSCADILNRGEALLLFPEANHNLRRRVRPLSKGFTRILIRTFERYPDLDVTLIPVGLNYKHADQFPDEVAIIYGKPISAKSMYNASDLNMTSRTIKNRVSLSLKQLTTHIPTVDNYEHIINRLTSDKVDFLNPVVVNKKVELYADEVADDFKSITEINNRKGLRWMFTILNFPFIMVWRKYLKPKVPENEFMGTFRFAYTLLIYPVYLLLLFIVLFIFLSSKVALLVSVILIILNVWFLKKGLR</sequence>
<dbReference type="GO" id="GO:0004366">
    <property type="term" value="F:glycerol-3-phosphate O-acyltransferase activity"/>
    <property type="evidence" value="ECO:0007669"/>
    <property type="project" value="TreeGrafter"/>
</dbReference>
<keyword evidence="1" id="KW-1133">Transmembrane helix</keyword>
<feature type="transmembrane region" description="Helical" evidence="1">
    <location>
        <begin position="299"/>
        <end position="322"/>
    </location>
</feature>
<reference evidence="3 4" key="1">
    <citation type="submission" date="2019-10" db="EMBL/GenBank/DDBJ databases">
        <authorList>
            <person name="Karimi E."/>
        </authorList>
    </citation>
    <scope>NUCLEOTIDE SEQUENCE [LARGE SCALE GENOMIC DNA]</scope>
    <source>
        <strain evidence="3">Maribacter sp. 151</strain>
    </source>
</reference>
<dbReference type="PANTHER" id="PTHR31605:SF0">
    <property type="entry name" value="GLYCEROL-3-PHOSPHATE O-ACYLTRANSFERASE 1"/>
    <property type="match status" value="1"/>
</dbReference>
<feature type="domain" description="Phospholipid/glycerol acyltransferase" evidence="2">
    <location>
        <begin position="38"/>
        <end position="165"/>
    </location>
</feature>
<feature type="transmembrane region" description="Helical" evidence="1">
    <location>
        <begin position="267"/>
        <end position="287"/>
    </location>
</feature>
<gene>
    <name evidence="3" type="ORF">MARI151_50085</name>
</gene>
<dbReference type="InterPro" id="IPR052744">
    <property type="entry name" value="GPAT/DAPAT"/>
</dbReference>
<organism evidence="3 4">
    <name type="scientific">Maribacter litoralis</name>
    <dbReference type="NCBI Taxonomy" id="2059726"/>
    <lineage>
        <taxon>Bacteria</taxon>
        <taxon>Pseudomonadati</taxon>
        <taxon>Bacteroidota</taxon>
        <taxon>Flavobacteriia</taxon>
        <taxon>Flavobacteriales</taxon>
        <taxon>Flavobacteriaceae</taxon>
        <taxon>Maribacter</taxon>
    </lineage>
</organism>
<dbReference type="GO" id="GO:0008654">
    <property type="term" value="P:phospholipid biosynthetic process"/>
    <property type="evidence" value="ECO:0007669"/>
    <property type="project" value="TreeGrafter"/>
</dbReference>
<keyword evidence="1" id="KW-0812">Transmembrane</keyword>
<dbReference type="SMART" id="SM00563">
    <property type="entry name" value="PlsC"/>
    <property type="match status" value="1"/>
</dbReference>
<dbReference type="PANTHER" id="PTHR31605">
    <property type="entry name" value="GLYCEROL-3-PHOSPHATE O-ACYLTRANSFERASE 1"/>
    <property type="match status" value="1"/>
</dbReference>
<dbReference type="Proteomes" id="UP000430202">
    <property type="component" value="Unassembled WGS sequence"/>
</dbReference>